<accession>A0AAN1QPK2</accession>
<evidence type="ECO:0000256" key="3">
    <source>
        <dbReference type="ARBA" id="ARBA00022722"/>
    </source>
</evidence>
<name>A0AAN1QPK2_SYNEL</name>
<dbReference type="InterPro" id="IPR041796">
    <property type="entry name" value="Mre11_N"/>
</dbReference>
<organism evidence="7 8">
    <name type="scientific">Synechococcus elongatus PCC 11801</name>
    <dbReference type="NCBI Taxonomy" id="2219813"/>
    <lineage>
        <taxon>Bacteria</taxon>
        <taxon>Bacillati</taxon>
        <taxon>Cyanobacteriota</taxon>
        <taxon>Cyanophyceae</taxon>
        <taxon>Synechococcales</taxon>
        <taxon>Synechococcaceae</taxon>
        <taxon>Synechococcus</taxon>
    </lineage>
</organism>
<comment type="similarity">
    <text evidence="1">Belongs to the SbcD family.</text>
</comment>
<gene>
    <name evidence="7" type="ORF">DOP62_10910</name>
</gene>
<evidence type="ECO:0000256" key="4">
    <source>
        <dbReference type="ARBA" id="ARBA00022801"/>
    </source>
</evidence>
<dbReference type="Pfam" id="PF00149">
    <property type="entry name" value="Metallophos"/>
    <property type="match status" value="1"/>
</dbReference>
<proteinExistence type="inferred from homology"/>
<dbReference type="InterPro" id="IPR029052">
    <property type="entry name" value="Metallo-depent_PP-like"/>
</dbReference>
<dbReference type="EMBL" id="CP030139">
    <property type="protein sequence ID" value="AZB73157.1"/>
    <property type="molecule type" value="Genomic_DNA"/>
</dbReference>
<evidence type="ECO:0000259" key="6">
    <source>
        <dbReference type="Pfam" id="PF00149"/>
    </source>
</evidence>
<evidence type="ECO:0000313" key="7">
    <source>
        <dbReference type="EMBL" id="AZB73157.1"/>
    </source>
</evidence>
<keyword evidence="3" id="KW-0540">Nuclease</keyword>
<dbReference type="PANTHER" id="PTHR30337:SF0">
    <property type="entry name" value="NUCLEASE SBCCD SUBUNIT D"/>
    <property type="match status" value="1"/>
</dbReference>
<dbReference type="PANTHER" id="PTHR30337">
    <property type="entry name" value="COMPONENT OF ATP-DEPENDENT DSDNA EXONUCLEASE"/>
    <property type="match status" value="1"/>
</dbReference>
<feature type="domain" description="Calcineurin-like phosphoesterase" evidence="6">
    <location>
        <begin position="3"/>
        <end position="219"/>
    </location>
</feature>
<dbReference type="Gene3D" id="3.60.21.10">
    <property type="match status" value="1"/>
</dbReference>
<evidence type="ECO:0000256" key="2">
    <source>
        <dbReference type="ARBA" id="ARBA00013365"/>
    </source>
</evidence>
<dbReference type="InterPro" id="IPR050535">
    <property type="entry name" value="DNA_Repair-Maintenance_Comp"/>
</dbReference>
<dbReference type="AlphaFoldDB" id="A0AAN1QPK2"/>
<dbReference type="Proteomes" id="UP000267249">
    <property type="component" value="Chromosome"/>
</dbReference>
<sequence>MARFLHLADVHLGFDRYNNPKRTTDFFDALEDALKRHAIASKVDFVVIAGDLFEHKVVQPAILSQAMLALEMLQEANIPAIAIEGNHDHRPYGSRSSWLRYLADWYGLILLEPEASVAEGENRYQPWDPEEYTGSYIDLDCGVRVLGSCWYGSAAPQMIRLLAEDIRALPPGPEHTVMLFHHGVEGQIARYSGALRYEDLLPLREAGVNYLALGHIHKYYELENWVFNPGSVEANSIAEGQDQTPRGVLSVELKPGNPQPLATLQRDYLQRPVLRLRLETRVDWSPADLEAAAIATVEQAIAAGQTQAAIVELRISGPVAFPRSDLDTRSLQQQLHQQSEALIFNLRYDVTGQEFASPILPSEQVTPEVIEASVFADQLAEHQAYRDRCDQLTPVLQDLKDRLLRGEEPANLYHFLETAIASTTAPVEITTAEKSATSDCQPSR</sequence>
<evidence type="ECO:0000256" key="1">
    <source>
        <dbReference type="ARBA" id="ARBA00010555"/>
    </source>
</evidence>
<keyword evidence="4" id="KW-0378">Hydrolase</keyword>
<evidence type="ECO:0000256" key="5">
    <source>
        <dbReference type="ARBA" id="ARBA00022839"/>
    </source>
</evidence>
<keyword evidence="5 7" id="KW-0269">Exonuclease</keyword>
<reference evidence="7 8" key="1">
    <citation type="journal article" date="2018" name="Sci. Rep.">
        <title>Genome Features and Biochemical Characteristics of a Robust, Fast Growing and Naturally Transformable Cyanobacterium Synechococcus elongatus PCC 11801 Isolated from India.</title>
        <authorList>
            <person name="Jaiswal D."/>
            <person name="Sengupta A."/>
            <person name="Sohoni S."/>
            <person name="Sengupta S."/>
            <person name="Phadnavis A.G."/>
            <person name="Pakrasi H.B."/>
            <person name="Wangikar P.P."/>
        </authorList>
    </citation>
    <scope>NUCLEOTIDE SEQUENCE [LARGE SCALE GENOMIC DNA]</scope>
    <source>
        <strain evidence="7 8">PCC 11801</strain>
    </source>
</reference>
<protein>
    <recommendedName>
        <fullName evidence="2">Nuclease SbcCD subunit D</fullName>
    </recommendedName>
</protein>
<dbReference type="RefSeq" id="WP_208673650.1">
    <property type="nucleotide sequence ID" value="NZ_CP030139.2"/>
</dbReference>
<evidence type="ECO:0000313" key="8">
    <source>
        <dbReference type="Proteomes" id="UP000267249"/>
    </source>
</evidence>
<dbReference type="SUPFAM" id="SSF56300">
    <property type="entry name" value="Metallo-dependent phosphatases"/>
    <property type="match status" value="1"/>
</dbReference>
<dbReference type="InterPro" id="IPR004843">
    <property type="entry name" value="Calcineurin-like_PHP"/>
</dbReference>
<dbReference type="CDD" id="cd00840">
    <property type="entry name" value="MPP_Mre11_N"/>
    <property type="match status" value="1"/>
</dbReference>
<dbReference type="GO" id="GO:0004527">
    <property type="term" value="F:exonuclease activity"/>
    <property type="evidence" value="ECO:0007669"/>
    <property type="project" value="UniProtKB-KW"/>
</dbReference>